<keyword evidence="3" id="KW-1185">Reference proteome</keyword>
<comment type="caution">
    <text evidence="2">The sequence shown here is derived from an EMBL/GenBank/DDBJ whole genome shotgun (WGS) entry which is preliminary data.</text>
</comment>
<dbReference type="Proteomes" id="UP001157138">
    <property type="component" value="Unassembled WGS sequence"/>
</dbReference>
<sequence>MKLRNNEFNTKGWLIMQFKSLSIASLLLVASTSSFASYIKILNDDEQSTYHLSKYCATELYQLKTEAPDAWIGQSEYVEYHNGRYGFNYRVYHAPNYFETEELAVLRLNAIPVPPPVPADAPSHTYNCTITR</sequence>
<feature type="signal peptide" evidence="1">
    <location>
        <begin position="1"/>
        <end position="36"/>
    </location>
</feature>
<reference evidence="3" key="1">
    <citation type="journal article" date="2019" name="Int. J. Syst. Evol. Microbiol.">
        <title>The Global Catalogue of Microorganisms (GCM) 10K type strain sequencing project: providing services to taxonomists for standard genome sequencing and annotation.</title>
        <authorList>
            <consortium name="The Broad Institute Genomics Platform"/>
            <consortium name="The Broad Institute Genome Sequencing Center for Infectious Disease"/>
            <person name="Wu L."/>
            <person name="Ma J."/>
        </authorList>
    </citation>
    <scope>NUCLEOTIDE SEQUENCE [LARGE SCALE GENOMIC DNA]</scope>
    <source>
        <strain evidence="3">NBRC 108723</strain>
    </source>
</reference>
<name>A0ABQ6F1F1_9VIBR</name>
<protein>
    <submittedName>
        <fullName evidence="2">Uncharacterized protein</fullName>
    </submittedName>
</protein>
<accession>A0ABQ6F1F1</accession>
<proteinExistence type="predicted"/>
<organism evidence="2 3">
    <name type="scientific">Vibrio zhanjiangensis</name>
    <dbReference type="NCBI Taxonomy" id="1046128"/>
    <lineage>
        <taxon>Bacteria</taxon>
        <taxon>Pseudomonadati</taxon>
        <taxon>Pseudomonadota</taxon>
        <taxon>Gammaproteobacteria</taxon>
        <taxon>Vibrionales</taxon>
        <taxon>Vibrionaceae</taxon>
        <taxon>Vibrio</taxon>
    </lineage>
</organism>
<evidence type="ECO:0000256" key="1">
    <source>
        <dbReference type="SAM" id="SignalP"/>
    </source>
</evidence>
<evidence type="ECO:0000313" key="2">
    <source>
        <dbReference type="EMBL" id="GLT18552.1"/>
    </source>
</evidence>
<gene>
    <name evidence="2" type="ORF">GCM10007938_23310</name>
</gene>
<keyword evidence="1" id="KW-0732">Signal</keyword>
<evidence type="ECO:0000313" key="3">
    <source>
        <dbReference type="Proteomes" id="UP001157138"/>
    </source>
</evidence>
<feature type="chain" id="PRO_5045748748" evidence="1">
    <location>
        <begin position="37"/>
        <end position="132"/>
    </location>
</feature>
<dbReference type="EMBL" id="BSPW01000045">
    <property type="protein sequence ID" value="GLT18552.1"/>
    <property type="molecule type" value="Genomic_DNA"/>
</dbReference>